<comment type="subcellular location">
    <subcellularLocation>
        <location evidence="1">Membrane</location>
        <topology evidence="1">Multi-pass membrane protein</topology>
    </subcellularLocation>
</comment>
<evidence type="ECO:0000259" key="8">
    <source>
        <dbReference type="PROSITE" id="PS50850"/>
    </source>
</evidence>
<dbReference type="Pfam" id="PF00083">
    <property type="entry name" value="Sugar_tr"/>
    <property type="match status" value="1"/>
</dbReference>
<evidence type="ECO:0000313" key="9">
    <source>
        <dbReference type="EMBL" id="VDM11588.1"/>
    </source>
</evidence>
<keyword evidence="4 7" id="KW-0812">Transmembrane</keyword>
<reference evidence="9 10" key="1">
    <citation type="submission" date="2018-11" db="EMBL/GenBank/DDBJ databases">
        <authorList>
            <consortium name="Pathogen Informatics"/>
        </authorList>
    </citation>
    <scope>NUCLEOTIDE SEQUENCE [LARGE SCALE GENOMIC DNA]</scope>
</reference>
<dbReference type="InParanoid" id="A0A3P7FLD9"/>
<dbReference type="PANTHER" id="PTHR48020">
    <property type="entry name" value="PROTON MYO-INOSITOL COTRANSPORTER"/>
    <property type="match status" value="1"/>
</dbReference>
<evidence type="ECO:0000256" key="2">
    <source>
        <dbReference type="ARBA" id="ARBA00010992"/>
    </source>
</evidence>
<dbReference type="OMA" id="IVSETHR"/>
<feature type="domain" description="Major facilitator superfamily (MFS) profile" evidence="8">
    <location>
        <begin position="1"/>
        <end position="105"/>
    </location>
</feature>
<dbReference type="PRINTS" id="PR00171">
    <property type="entry name" value="SUGRTRNSPORT"/>
</dbReference>
<evidence type="ECO:0000256" key="5">
    <source>
        <dbReference type="ARBA" id="ARBA00022989"/>
    </source>
</evidence>
<dbReference type="OrthoDB" id="5849205at2759"/>
<dbReference type="AlphaFoldDB" id="A0A3P7FLD9"/>
<feature type="transmembrane region" description="Helical" evidence="7">
    <location>
        <begin position="67"/>
        <end position="89"/>
    </location>
</feature>
<comment type="similarity">
    <text evidence="2">Belongs to the major facilitator superfamily. Sugar transporter (TC 2.A.1.1) family.</text>
</comment>
<evidence type="ECO:0000256" key="6">
    <source>
        <dbReference type="ARBA" id="ARBA00023136"/>
    </source>
</evidence>
<dbReference type="Gene3D" id="1.20.1250.20">
    <property type="entry name" value="MFS general substrate transporter like domains"/>
    <property type="match status" value="1"/>
</dbReference>
<keyword evidence="3" id="KW-0813">Transport</keyword>
<dbReference type="InterPro" id="IPR003663">
    <property type="entry name" value="Sugar/inositol_transpt"/>
</dbReference>
<gene>
    <name evidence="9" type="ORF">WBA_LOCUS4974</name>
</gene>
<feature type="transmembrane region" description="Helical" evidence="7">
    <location>
        <begin position="34"/>
        <end position="55"/>
    </location>
</feature>
<dbReference type="InterPro" id="IPR005828">
    <property type="entry name" value="MFS_sugar_transport-like"/>
</dbReference>
<dbReference type="SUPFAM" id="SSF103473">
    <property type="entry name" value="MFS general substrate transporter"/>
    <property type="match status" value="1"/>
</dbReference>
<dbReference type="InterPro" id="IPR005829">
    <property type="entry name" value="Sugar_transporter_CS"/>
</dbReference>
<keyword evidence="10" id="KW-1185">Reference proteome</keyword>
<evidence type="ECO:0000256" key="3">
    <source>
        <dbReference type="ARBA" id="ARBA00022448"/>
    </source>
</evidence>
<dbReference type="PROSITE" id="PS50850">
    <property type="entry name" value="MFS"/>
    <property type="match status" value="1"/>
</dbReference>
<dbReference type="PROSITE" id="PS00216">
    <property type="entry name" value="SUGAR_TRANSPORT_1"/>
    <property type="match status" value="1"/>
</dbReference>
<dbReference type="Proteomes" id="UP000270924">
    <property type="component" value="Unassembled WGS sequence"/>
</dbReference>
<proteinExistence type="inferred from homology"/>
<dbReference type="InterPro" id="IPR020846">
    <property type="entry name" value="MFS_dom"/>
</dbReference>
<evidence type="ECO:0000313" key="10">
    <source>
        <dbReference type="Proteomes" id="UP000270924"/>
    </source>
</evidence>
<dbReference type="EMBL" id="UYWW01002261">
    <property type="protein sequence ID" value="VDM11588.1"/>
    <property type="molecule type" value="Genomic_DNA"/>
</dbReference>
<dbReference type="PANTHER" id="PTHR48020:SF12">
    <property type="entry name" value="PROTON MYO-INOSITOL COTRANSPORTER"/>
    <property type="match status" value="1"/>
</dbReference>
<protein>
    <recommendedName>
        <fullName evidence="8">Major facilitator superfamily (MFS) profile domain-containing protein</fullName>
    </recommendedName>
</protein>
<dbReference type="GO" id="GO:0016324">
    <property type="term" value="C:apical plasma membrane"/>
    <property type="evidence" value="ECO:0007669"/>
    <property type="project" value="TreeGrafter"/>
</dbReference>
<evidence type="ECO:0000256" key="1">
    <source>
        <dbReference type="ARBA" id="ARBA00004141"/>
    </source>
</evidence>
<dbReference type="InterPro" id="IPR036259">
    <property type="entry name" value="MFS_trans_sf"/>
</dbReference>
<keyword evidence="5 7" id="KW-1133">Transmembrane helix</keyword>
<sequence>MAAIGGLLFGYDTGIVSGIMLYLPHNKYMDGLSIVWQEIIISITSGMAGIAALIAGKSSDKFGRRKVIISATVFFIVGAIICGVAFGRWTLLIGRILLGIAIGTS</sequence>
<dbReference type="GO" id="GO:0005366">
    <property type="term" value="F:myo-inositol:proton symporter activity"/>
    <property type="evidence" value="ECO:0007669"/>
    <property type="project" value="TreeGrafter"/>
</dbReference>
<accession>A0A3P7FLD9</accession>
<name>A0A3P7FLD9_WUCBA</name>
<organism evidence="9 10">
    <name type="scientific">Wuchereria bancrofti</name>
    <dbReference type="NCBI Taxonomy" id="6293"/>
    <lineage>
        <taxon>Eukaryota</taxon>
        <taxon>Metazoa</taxon>
        <taxon>Ecdysozoa</taxon>
        <taxon>Nematoda</taxon>
        <taxon>Chromadorea</taxon>
        <taxon>Rhabditida</taxon>
        <taxon>Spirurina</taxon>
        <taxon>Spiruromorpha</taxon>
        <taxon>Filarioidea</taxon>
        <taxon>Onchocercidae</taxon>
        <taxon>Wuchereria</taxon>
    </lineage>
</organism>
<evidence type="ECO:0000256" key="4">
    <source>
        <dbReference type="ARBA" id="ARBA00022692"/>
    </source>
</evidence>
<evidence type="ECO:0000256" key="7">
    <source>
        <dbReference type="SAM" id="Phobius"/>
    </source>
</evidence>
<keyword evidence="6 7" id="KW-0472">Membrane</keyword>
<dbReference type="InterPro" id="IPR050814">
    <property type="entry name" value="Myo-inositol_Transporter"/>
</dbReference>